<evidence type="ECO:0000256" key="7">
    <source>
        <dbReference type="HAMAP-Rule" id="MF_00017"/>
    </source>
</evidence>
<dbReference type="Gene3D" id="1.10.8.420">
    <property type="entry name" value="RecR Domain 1"/>
    <property type="match status" value="1"/>
</dbReference>
<name>A0ABY8C663_9FIRM</name>
<evidence type="ECO:0000256" key="6">
    <source>
        <dbReference type="ARBA" id="ARBA00023204"/>
    </source>
</evidence>
<dbReference type="Pfam" id="PF13662">
    <property type="entry name" value="Toprim_4"/>
    <property type="match status" value="1"/>
</dbReference>
<keyword evidence="3 7" id="KW-0863">Zinc-finger</keyword>
<dbReference type="CDD" id="cd01025">
    <property type="entry name" value="TOPRIM_recR"/>
    <property type="match status" value="1"/>
</dbReference>
<dbReference type="Proteomes" id="UP001220478">
    <property type="component" value="Chromosome"/>
</dbReference>
<dbReference type="SMART" id="SM00493">
    <property type="entry name" value="TOPRIM"/>
    <property type="match status" value="1"/>
</dbReference>
<protein>
    <recommendedName>
        <fullName evidence="7">Recombination protein RecR</fullName>
    </recommendedName>
</protein>
<dbReference type="Pfam" id="PF21175">
    <property type="entry name" value="RecR_C"/>
    <property type="match status" value="1"/>
</dbReference>
<keyword evidence="5 7" id="KW-0233">DNA recombination</keyword>
<evidence type="ECO:0000313" key="9">
    <source>
        <dbReference type="EMBL" id="WEG36192.1"/>
    </source>
</evidence>
<comment type="similarity">
    <text evidence="7">Belongs to the RecR family.</text>
</comment>
<evidence type="ECO:0000256" key="3">
    <source>
        <dbReference type="ARBA" id="ARBA00022771"/>
    </source>
</evidence>
<dbReference type="InterPro" id="IPR015967">
    <property type="entry name" value="Rcmb_RecR_Znf"/>
</dbReference>
<evidence type="ECO:0000256" key="1">
    <source>
        <dbReference type="ARBA" id="ARBA00022723"/>
    </source>
</evidence>
<reference evidence="9 10" key="1">
    <citation type="submission" date="2023-02" db="EMBL/GenBank/DDBJ databases">
        <title>Novel Oscillospiraceae bacterial genomes.</title>
        <authorList>
            <person name="Srinivasan S."/>
            <person name="Austin M.N."/>
            <person name="Fiedler T.L."/>
            <person name="Strenk S.M."/>
            <person name="Agnew K.J."/>
            <person name="Nagana Gowda G.A."/>
            <person name="Raftery D."/>
            <person name="Beamer M.A."/>
            <person name="Achilles S.L."/>
            <person name="Wiesenfeld H.C."/>
            <person name="Fredricks D.N."/>
            <person name="Hillier S.L."/>
        </authorList>
    </citation>
    <scope>NUCLEOTIDE SEQUENCE [LARGE SCALE GENOMIC DNA]</scope>
    <source>
        <strain evidence="9 10">CHIC02 1186E3-8</strain>
    </source>
</reference>
<keyword evidence="4 7" id="KW-0862">Zinc</keyword>
<evidence type="ECO:0000256" key="5">
    <source>
        <dbReference type="ARBA" id="ARBA00023172"/>
    </source>
</evidence>
<evidence type="ECO:0000259" key="8">
    <source>
        <dbReference type="PROSITE" id="PS01300"/>
    </source>
</evidence>
<dbReference type="NCBIfam" id="TIGR00615">
    <property type="entry name" value="recR"/>
    <property type="match status" value="1"/>
</dbReference>
<accession>A0ABY8C663</accession>
<organism evidence="9 10">
    <name type="scientific">Amygdalobacter indicium</name>
    <dbReference type="NCBI Taxonomy" id="3029272"/>
    <lineage>
        <taxon>Bacteria</taxon>
        <taxon>Bacillati</taxon>
        <taxon>Bacillota</taxon>
        <taxon>Clostridia</taxon>
        <taxon>Eubacteriales</taxon>
        <taxon>Oscillospiraceae</taxon>
        <taxon>Amygdalobacter</taxon>
    </lineage>
</organism>
<proteinExistence type="inferred from homology"/>
<keyword evidence="2 7" id="KW-0227">DNA damage</keyword>
<dbReference type="EMBL" id="CP118868">
    <property type="protein sequence ID" value="WEG36192.1"/>
    <property type="molecule type" value="Genomic_DNA"/>
</dbReference>
<dbReference type="InterPro" id="IPR006171">
    <property type="entry name" value="TOPRIM_dom"/>
</dbReference>
<evidence type="ECO:0000256" key="4">
    <source>
        <dbReference type="ARBA" id="ARBA00022833"/>
    </source>
</evidence>
<dbReference type="Gene3D" id="3.40.1360.10">
    <property type="match status" value="1"/>
</dbReference>
<keyword evidence="1 7" id="KW-0479">Metal-binding</keyword>
<dbReference type="HAMAP" id="MF_00017">
    <property type="entry name" value="RecR"/>
    <property type="match status" value="1"/>
</dbReference>
<dbReference type="PANTHER" id="PTHR30446">
    <property type="entry name" value="RECOMBINATION PROTEIN RECR"/>
    <property type="match status" value="1"/>
</dbReference>
<dbReference type="InterPro" id="IPR000093">
    <property type="entry name" value="DNA_Rcmb_RecR"/>
</dbReference>
<dbReference type="Gene3D" id="6.10.250.240">
    <property type="match status" value="1"/>
</dbReference>
<comment type="function">
    <text evidence="7">May play a role in DNA repair. It seems to be involved in an RecBC-independent recombinational process of DNA repair. It may act with RecF and RecO.</text>
</comment>
<keyword evidence="6 7" id="KW-0234">DNA repair</keyword>
<dbReference type="InterPro" id="IPR034137">
    <property type="entry name" value="TOPRIM_RecR"/>
</dbReference>
<dbReference type="PROSITE" id="PS01300">
    <property type="entry name" value="RECR"/>
    <property type="match status" value="1"/>
</dbReference>
<dbReference type="Pfam" id="PF21176">
    <property type="entry name" value="RecR_HhH"/>
    <property type="match status" value="1"/>
</dbReference>
<feature type="domain" description="RecR protein" evidence="8">
    <location>
        <begin position="57"/>
        <end position="78"/>
    </location>
</feature>
<evidence type="ECO:0000256" key="2">
    <source>
        <dbReference type="ARBA" id="ARBA00022763"/>
    </source>
</evidence>
<evidence type="ECO:0000313" key="10">
    <source>
        <dbReference type="Proteomes" id="UP001220478"/>
    </source>
</evidence>
<keyword evidence="10" id="KW-1185">Reference proteome</keyword>
<dbReference type="RefSeq" id="WP_315572231.1">
    <property type="nucleotide sequence ID" value="NZ_CP118868.1"/>
</dbReference>
<sequence length="204" mass="22438">MRQPETIRQAIKALSKLPGIGQKTANRLVFYILSQHRELGQEISDTLLQACTSIHLCPECCNFTDTDLCPICTDAERNRNIICIVESASDVEAIEKTGVYHGLYHVLHGSISPLRNIGPNDIHLKELFNRLLQNPAISEIILANNVGTEGESTALYIARLLQPSGIKISQMAHGIPVGSNLEFADEVTLGQAISNRREIERPGS</sequence>
<dbReference type="Gene3D" id="3.30.60.80">
    <property type="match status" value="1"/>
</dbReference>
<dbReference type="Pfam" id="PF02132">
    <property type="entry name" value="RecR_ZnF"/>
    <property type="match status" value="1"/>
</dbReference>
<dbReference type="InterPro" id="IPR023627">
    <property type="entry name" value="Rcmb_RecR"/>
</dbReference>
<dbReference type="PANTHER" id="PTHR30446:SF0">
    <property type="entry name" value="RECOMBINATION PROTEIN RECR"/>
    <property type="match status" value="1"/>
</dbReference>
<gene>
    <name evidence="7 9" type="primary">recR</name>
    <name evidence="9" type="ORF">PYS61_03235</name>
</gene>
<feature type="zinc finger region" description="C4-type" evidence="7">
    <location>
        <begin position="57"/>
        <end position="72"/>
    </location>
</feature>
<dbReference type="SUPFAM" id="SSF111304">
    <property type="entry name" value="Recombination protein RecR"/>
    <property type="match status" value="1"/>
</dbReference>